<evidence type="ECO:0008006" key="3">
    <source>
        <dbReference type="Google" id="ProtNLM"/>
    </source>
</evidence>
<comment type="caution">
    <text evidence="1">The sequence shown here is derived from an EMBL/GenBank/DDBJ whole genome shotgun (WGS) entry which is preliminary data.</text>
</comment>
<protein>
    <recommendedName>
        <fullName evidence="3">DUF3800 domain-containing protein</fullName>
    </recommendedName>
</protein>
<dbReference type="EMBL" id="JBIYEW010000002">
    <property type="protein sequence ID" value="MFK4637233.1"/>
    <property type="molecule type" value="Genomic_DNA"/>
</dbReference>
<dbReference type="Proteomes" id="UP001620520">
    <property type="component" value="Unassembled WGS sequence"/>
</dbReference>
<dbReference type="Pfam" id="PF12686">
    <property type="entry name" value="DUF3800"/>
    <property type="match status" value="1"/>
</dbReference>
<name>A0ABW8MZR1_9MICC</name>
<accession>A0ABW8MZR1</accession>
<evidence type="ECO:0000313" key="1">
    <source>
        <dbReference type="EMBL" id="MFK4637233.1"/>
    </source>
</evidence>
<reference evidence="1 2" key="1">
    <citation type="submission" date="2024-10" db="EMBL/GenBank/DDBJ databases">
        <title>Novel secondary metabolite-producing bacteria for plant disease control.</title>
        <authorList>
            <person name="Chevrette M."/>
        </authorList>
    </citation>
    <scope>NUCLEOTIDE SEQUENCE [LARGE SCALE GENOMIC DNA]</scope>
    <source>
        <strain evidence="1 2">J30 TE3557</strain>
    </source>
</reference>
<keyword evidence="2" id="KW-1185">Reference proteome</keyword>
<sequence length="262" mass="29948">MHLCYVDDSGDSKNGTTLTALIVEDRHWSGLLSAWLEGRRELHATFGVAKNTELHTFKLLKNRGEFCETEEQNKAFHKGTRAAAYRMLLTKLARFEHFTVLTVAMKTTRKPEIYSGFLAYLEDWAEERDTHLMVFYDGQQGLADDGHELTQSEQNEIWETAVRGAAPYRRAHRDLDLGTRRIVEDVFMQDSRYSQLIQAVDLIAYGAYHTHLDGHPEIWGTKNQALAAAVAGYVRLHERWGEDSDKGVYWLEPIENQETGGS</sequence>
<dbReference type="RefSeq" id="WP_404593210.1">
    <property type="nucleotide sequence ID" value="NZ_JBIYEW010000002.1"/>
</dbReference>
<proteinExistence type="predicted"/>
<evidence type="ECO:0000313" key="2">
    <source>
        <dbReference type="Proteomes" id="UP001620520"/>
    </source>
</evidence>
<organism evidence="1 2">
    <name type="scientific">Paenarthrobacter histidinolovorans</name>
    <dbReference type="NCBI Taxonomy" id="43664"/>
    <lineage>
        <taxon>Bacteria</taxon>
        <taxon>Bacillati</taxon>
        <taxon>Actinomycetota</taxon>
        <taxon>Actinomycetes</taxon>
        <taxon>Micrococcales</taxon>
        <taxon>Micrococcaceae</taxon>
        <taxon>Paenarthrobacter</taxon>
    </lineage>
</organism>
<dbReference type="InterPro" id="IPR024524">
    <property type="entry name" value="DUF3800"/>
</dbReference>
<gene>
    <name evidence="1" type="ORF">ABIA52_000122</name>
</gene>